<accession>A0A317C3V8</accession>
<dbReference type="SUPFAM" id="SSF54427">
    <property type="entry name" value="NTF2-like"/>
    <property type="match status" value="2"/>
</dbReference>
<dbReference type="InterPro" id="IPR032710">
    <property type="entry name" value="NTF2-like_dom_sf"/>
</dbReference>
<name>A0A317C3V8_9GAMM</name>
<keyword evidence="2" id="KW-1185">Reference proteome</keyword>
<gene>
    <name evidence="1" type="ORF">DKW60_17545</name>
</gene>
<dbReference type="Proteomes" id="UP000245539">
    <property type="component" value="Unassembled WGS sequence"/>
</dbReference>
<dbReference type="RefSeq" id="WP_109838970.1">
    <property type="nucleotide sequence ID" value="NZ_QGKM01000061.1"/>
</dbReference>
<proteinExistence type="predicted"/>
<dbReference type="Pfam" id="PF07366">
    <property type="entry name" value="SnoaL"/>
    <property type="match status" value="2"/>
</dbReference>
<protein>
    <submittedName>
        <fullName evidence="1">Polyketide cyclase</fullName>
    </submittedName>
</protein>
<evidence type="ECO:0000313" key="2">
    <source>
        <dbReference type="Proteomes" id="UP000245539"/>
    </source>
</evidence>
<dbReference type="InterPro" id="IPR009959">
    <property type="entry name" value="Cyclase_SnoaL-like"/>
</dbReference>
<dbReference type="PANTHER" id="PTHR38436">
    <property type="entry name" value="POLYKETIDE CYCLASE SNOAL-LIKE DOMAIN"/>
    <property type="match status" value="1"/>
</dbReference>
<sequence length="357" mass="40635">MQDIHSHHKALLKPLRDALYHYEPEHVRATLTKVFATDATIHLCFPFETLQGPMALYDDVFVPLQTAIPDLERRDTIVMGGVTEHGGNWVGCGGYYTGSFMQPWLDIPPTGHQVAMRFHEFYRFEDDQVVEMQALWDIPEVMMQANAWPMAPSLGREWQVPAPATMDGIITTPYDAEQSEASCQHIVTMLDYMKKHPSQGGPEVMEMARFWHPKMSWYGPSGIGTGRGIAGFRHWHQIPFLNAMPDRGQYLDEITYHFFGDANYAAVTGWPDMVQTITHDGWMGIAPAGTKVTMRSLDFWRIENGLIRENWVMVDLLSVYDQIGVDVFARLREFNKARNMGGIPFPIPENDMNASQP</sequence>
<organism evidence="1 2">
    <name type="scientific">Leucothrix pacifica</name>
    <dbReference type="NCBI Taxonomy" id="1247513"/>
    <lineage>
        <taxon>Bacteria</taxon>
        <taxon>Pseudomonadati</taxon>
        <taxon>Pseudomonadota</taxon>
        <taxon>Gammaproteobacteria</taxon>
        <taxon>Thiotrichales</taxon>
        <taxon>Thiotrichaceae</taxon>
        <taxon>Leucothrix</taxon>
    </lineage>
</organism>
<dbReference type="EMBL" id="QGKM01000061">
    <property type="protein sequence ID" value="PWQ93335.1"/>
    <property type="molecule type" value="Genomic_DNA"/>
</dbReference>
<dbReference type="OrthoDB" id="1948945at2"/>
<dbReference type="AlphaFoldDB" id="A0A317C3V8"/>
<reference evidence="1 2" key="1">
    <citation type="submission" date="2018-05" db="EMBL/GenBank/DDBJ databases">
        <title>Leucothrix arctica sp. nov., isolated from Arctic seawater.</title>
        <authorList>
            <person name="Choi A."/>
            <person name="Baek K."/>
        </authorList>
    </citation>
    <scope>NUCLEOTIDE SEQUENCE [LARGE SCALE GENOMIC DNA]</scope>
    <source>
        <strain evidence="1 2">JCM 18388</strain>
    </source>
</reference>
<dbReference type="GO" id="GO:0030638">
    <property type="term" value="P:polyketide metabolic process"/>
    <property type="evidence" value="ECO:0007669"/>
    <property type="project" value="InterPro"/>
</dbReference>
<dbReference type="PANTHER" id="PTHR38436:SF1">
    <property type="entry name" value="ESTER CYCLASE"/>
    <property type="match status" value="1"/>
</dbReference>
<dbReference type="Gene3D" id="3.10.450.50">
    <property type="match status" value="2"/>
</dbReference>
<comment type="caution">
    <text evidence="1">The sequence shown here is derived from an EMBL/GenBank/DDBJ whole genome shotgun (WGS) entry which is preliminary data.</text>
</comment>
<evidence type="ECO:0000313" key="1">
    <source>
        <dbReference type="EMBL" id="PWQ93335.1"/>
    </source>
</evidence>